<dbReference type="PANTHER" id="PTHR46082:SF6">
    <property type="entry name" value="AAA+ ATPASE DOMAIN-CONTAINING PROTEIN-RELATED"/>
    <property type="match status" value="1"/>
</dbReference>
<dbReference type="EMBL" id="KE720887">
    <property type="protein sequence ID" value="ERF74247.1"/>
    <property type="molecule type" value="Genomic_DNA"/>
</dbReference>
<dbReference type="Proteomes" id="UP000019373">
    <property type="component" value="Unassembled WGS sequence"/>
</dbReference>
<reference evidence="6" key="1">
    <citation type="journal article" date="2014" name="BMC Genomics">
        <title>Genome characteristics reveal the impact of lichenization on lichen-forming fungus Endocarpon pusillum Hedwig (Verrucariales, Ascomycota).</title>
        <authorList>
            <person name="Wang Y.-Y."/>
            <person name="Liu B."/>
            <person name="Zhang X.-Y."/>
            <person name="Zhou Q.-M."/>
            <person name="Zhang T."/>
            <person name="Li H."/>
            <person name="Yu Y.-F."/>
            <person name="Zhang X.-L."/>
            <person name="Hao X.-Y."/>
            <person name="Wang M."/>
            <person name="Wang L."/>
            <person name="Wei J.-C."/>
        </authorList>
    </citation>
    <scope>NUCLEOTIDE SEQUENCE [LARGE SCALE GENOMIC DNA]</scope>
    <source>
        <strain evidence="6">Z07020 / HMAS-L-300199</strain>
    </source>
</reference>
<protein>
    <submittedName>
        <fullName evidence="5">Uncharacterized protein</fullName>
    </submittedName>
</protein>
<evidence type="ECO:0000256" key="2">
    <source>
        <dbReference type="SAM" id="MobiDB-lite"/>
    </source>
</evidence>
<sequence>MSPIQCHRPADRNAFEIAILCALSIESDAVEALFDDFWEEDEVQYGKAPGDPNSYTLGRIGLHNVVLAYMPAMGKAASAGVAAYFRTSFPNVRLGLVVGVCGGVPYPPGFGEIFLGDVIISTGVIQFDLGRQYSNRVVRKDTLQDSLGRPNHEIRAFLNKLQGWRARSELRRHVIEYVAELCSKEGFDAPACPQTGEDKLYHANYRHKHQDAGICDICAQCVKPEDPVCDVALESTCAKLGCDDLHLVPRKRASRRDPSIRFGLMASGDVVMKSGLNRDHLAAEEKVIGFEMEGAGVWETFPTVVIKGVCDYSDSHKSKKWQNYVALIAAACAKGFLRQWRGIDNPKVVLPLASSVGSTPTDSSPPTKTRNIVSDRALKNGSMFETEEEPGPEETSHKTRSPATPQAFHPSISRKVERMILQEISFRGMFDREQSIKENYPQTFKWIFDDSLSKDKGWHGFTSWLCSGSGCYWCSGKPASGKSTLMKYLMQQNETKISLQKWAGRDKLHFAGFFFWHLGTGLQKSQTGLLRSLLYSVLDARREFIGLIFSEYFNELAEYETFVIKKQQAREARTRFNEPEPHFPSKLSDQEYRIAFRKLVDNMPEDYKICFFIDGIDEYDGDHYEISELLRSACGPRVKMLVSSRPVPACAQVFKGSPSLKLQDLTRPDIKLYIDGQLRKHSRMQYLLEAESARANKLITEILDRAAGVFLWVFLVVNNLMHGLNNFDTINDLEKRLDYFPTELDNLYQHMMEQMEPLYRRKASEYLQIVLHSLDTGTELTLLKMSFAEDEDPTAVLSQGWEPPNSQHLQLRKEATGARITSRCCGLLELSRDDISHPILGPGPYVNFLHKSVADYLRQPGVWSYITGLTSTSPFAASIALLSSTLQLAKIYECNIISNEICRSETIRVIVRQAEHAESAGIDVMPYLEELTRYLSSFDRDHDISTCLPSPLPNRSWDSSSGEWSVLLIPVWYGFVSCVTKILAQRPFAWVDAEYPDYLGAVSSRQRLYWCARFGRLHAMCKTIEALLHYGANPNTQISDTTAWGMLLVEIVECKSFTTANKQEDWTLLEVYFQLIVLFLKAGADPHLIIDSPVCKKDKDQASKTTITIIKEWSVPAWIQDVETSFLSNPTIPQWTKDKVTASAAEANSILKDLSILPWRKISTPISTSFSKVMSSESQLMTSRKRTQSIFSRLTRNLTPKDRHKPSSEITLEPKSLKNAAEDSGDWLGSPPLSNARRVTLPWAQEHRAWQLGLM</sequence>
<evidence type="ECO:0000256" key="1">
    <source>
        <dbReference type="ARBA" id="ARBA00022737"/>
    </source>
</evidence>
<accession>U1G9T1</accession>
<organism evidence="5 6">
    <name type="scientific">Endocarpon pusillum (strain Z07020 / HMAS-L-300199)</name>
    <name type="common">Lichen-forming fungus</name>
    <dbReference type="NCBI Taxonomy" id="1263415"/>
    <lineage>
        <taxon>Eukaryota</taxon>
        <taxon>Fungi</taxon>
        <taxon>Dikarya</taxon>
        <taxon>Ascomycota</taxon>
        <taxon>Pezizomycotina</taxon>
        <taxon>Eurotiomycetes</taxon>
        <taxon>Chaetothyriomycetidae</taxon>
        <taxon>Verrucariales</taxon>
        <taxon>Verrucariaceae</taxon>
        <taxon>Endocarpon</taxon>
    </lineage>
</organism>
<feature type="compositionally biased region" description="Low complexity" evidence="2">
    <location>
        <begin position="355"/>
        <end position="367"/>
    </location>
</feature>
<dbReference type="OrthoDB" id="1658288at2759"/>
<dbReference type="InterPro" id="IPR027417">
    <property type="entry name" value="P-loop_NTPase"/>
</dbReference>
<dbReference type="InterPro" id="IPR035994">
    <property type="entry name" value="Nucleoside_phosphorylase_sf"/>
</dbReference>
<dbReference type="GO" id="GO:0003824">
    <property type="term" value="F:catalytic activity"/>
    <property type="evidence" value="ECO:0007669"/>
    <property type="project" value="InterPro"/>
</dbReference>
<dbReference type="Gene3D" id="3.40.50.1580">
    <property type="entry name" value="Nucleoside phosphorylase domain"/>
    <property type="match status" value="1"/>
</dbReference>
<keyword evidence="1" id="KW-0677">Repeat</keyword>
<feature type="region of interest" description="Disordered" evidence="2">
    <location>
        <begin position="355"/>
        <end position="409"/>
    </location>
</feature>
<evidence type="ECO:0000313" key="6">
    <source>
        <dbReference type="Proteomes" id="UP000019373"/>
    </source>
</evidence>
<evidence type="ECO:0000259" key="4">
    <source>
        <dbReference type="Pfam" id="PF25053"/>
    </source>
</evidence>
<evidence type="ECO:0000313" key="5">
    <source>
        <dbReference type="EMBL" id="ERF74247.1"/>
    </source>
</evidence>
<dbReference type="GO" id="GO:0009116">
    <property type="term" value="P:nucleoside metabolic process"/>
    <property type="evidence" value="ECO:0007669"/>
    <property type="project" value="InterPro"/>
</dbReference>
<dbReference type="SUPFAM" id="SSF52540">
    <property type="entry name" value="P-loop containing nucleoside triphosphate hydrolases"/>
    <property type="match status" value="1"/>
</dbReference>
<name>U1G9T1_ENDPU</name>
<feature type="domain" description="DUF7791" evidence="4">
    <location>
        <begin position="755"/>
        <end position="890"/>
    </location>
</feature>
<dbReference type="GeneID" id="19238480"/>
<dbReference type="AlphaFoldDB" id="U1G9T1"/>
<dbReference type="InterPro" id="IPR056884">
    <property type="entry name" value="NPHP3-like_N"/>
</dbReference>
<dbReference type="InterPro" id="IPR053137">
    <property type="entry name" value="NLR-like"/>
</dbReference>
<dbReference type="PANTHER" id="PTHR46082">
    <property type="entry name" value="ATP/GTP-BINDING PROTEIN-RELATED"/>
    <property type="match status" value="1"/>
</dbReference>
<dbReference type="RefSeq" id="XP_007800186.1">
    <property type="nucleotide sequence ID" value="XM_007801995.1"/>
</dbReference>
<dbReference type="Pfam" id="PF25053">
    <property type="entry name" value="DUF7791"/>
    <property type="match status" value="1"/>
</dbReference>
<gene>
    <name evidence="5" type="ORF">EPUS_03437</name>
</gene>
<dbReference type="InterPro" id="IPR056693">
    <property type="entry name" value="DUF7791"/>
</dbReference>
<keyword evidence="6" id="KW-1185">Reference proteome</keyword>
<evidence type="ECO:0000259" key="3">
    <source>
        <dbReference type="Pfam" id="PF24883"/>
    </source>
</evidence>
<dbReference type="SUPFAM" id="SSF53167">
    <property type="entry name" value="Purine and uridine phosphorylases"/>
    <property type="match status" value="1"/>
</dbReference>
<dbReference type="HOGENOM" id="CLU_265382_0_0_1"/>
<proteinExistence type="predicted"/>
<dbReference type="eggNOG" id="ENOG502SJ2T">
    <property type="taxonomic scope" value="Eukaryota"/>
</dbReference>
<feature type="domain" description="Nephrocystin 3-like N-terminal" evidence="3">
    <location>
        <begin position="460"/>
        <end position="645"/>
    </location>
</feature>
<dbReference type="Pfam" id="PF24883">
    <property type="entry name" value="NPHP3_N"/>
    <property type="match status" value="1"/>
</dbReference>